<evidence type="ECO:0000256" key="1">
    <source>
        <dbReference type="ARBA" id="ARBA00022475"/>
    </source>
</evidence>
<dbReference type="Proteomes" id="UP000218267">
    <property type="component" value="Chromosome"/>
</dbReference>
<name>A0A1Y1CNC7_9BACT</name>
<dbReference type="InterPro" id="IPR005534">
    <property type="entry name" value="Curli_assmbl/transp-comp_CsgG"/>
</dbReference>
<keyword evidence="3" id="KW-0472">Membrane</keyword>
<evidence type="ECO:0000256" key="5">
    <source>
        <dbReference type="ARBA" id="ARBA00023288"/>
    </source>
</evidence>
<dbReference type="KEGG" id="mbas:ALGA_3634"/>
<evidence type="ECO:0000256" key="3">
    <source>
        <dbReference type="ARBA" id="ARBA00023136"/>
    </source>
</evidence>
<dbReference type="Pfam" id="PF03783">
    <property type="entry name" value="CsgG"/>
    <property type="match status" value="1"/>
</dbReference>
<gene>
    <name evidence="6" type="ORF">ALGA_3634</name>
</gene>
<dbReference type="AlphaFoldDB" id="A0A1Y1CNC7"/>
<evidence type="ECO:0000313" key="7">
    <source>
        <dbReference type="Proteomes" id="UP000218267"/>
    </source>
</evidence>
<proteinExistence type="predicted"/>
<evidence type="ECO:0008006" key="8">
    <source>
        <dbReference type="Google" id="ProtNLM"/>
    </source>
</evidence>
<organism evidence="6 7">
    <name type="scientific">Labilibaculum antarcticum</name>
    <dbReference type="NCBI Taxonomy" id="1717717"/>
    <lineage>
        <taxon>Bacteria</taxon>
        <taxon>Pseudomonadati</taxon>
        <taxon>Bacteroidota</taxon>
        <taxon>Bacteroidia</taxon>
        <taxon>Marinilabiliales</taxon>
        <taxon>Marinifilaceae</taxon>
        <taxon>Labilibaculum</taxon>
    </lineage>
</organism>
<dbReference type="OrthoDB" id="597317at2"/>
<keyword evidence="5" id="KW-0449">Lipoprotein</keyword>
<reference evidence="6 7" key="1">
    <citation type="journal article" date="2018" name="Mar. Genomics">
        <title>Complete genome sequence of Marinifilaceae bacterium strain SPP2, isolated from the Antarctic marine sediment.</title>
        <authorList>
            <person name="Watanabe M."/>
            <person name="Kojima H."/>
            <person name="Fukui M."/>
        </authorList>
    </citation>
    <scope>NUCLEOTIDE SEQUENCE [LARGE SCALE GENOMIC DNA]</scope>
    <source>
        <strain evidence="6 7">SPP2</strain>
    </source>
</reference>
<accession>A0A1Y1CNC7</accession>
<evidence type="ECO:0000256" key="2">
    <source>
        <dbReference type="ARBA" id="ARBA00022729"/>
    </source>
</evidence>
<keyword evidence="2" id="KW-0732">Signal</keyword>
<dbReference type="PANTHER" id="PTHR41164:SF1">
    <property type="entry name" value="CURLI PRODUCTION ASSEMBLY_TRANSPORT COMPONENT CSGG"/>
    <property type="match status" value="1"/>
</dbReference>
<dbReference type="Gene3D" id="3.40.50.10610">
    <property type="entry name" value="ABC-type transport auxiliary lipoprotein component"/>
    <property type="match status" value="1"/>
</dbReference>
<reference evidence="7" key="2">
    <citation type="journal article" date="2020" name="Antonie Van Leeuwenhoek">
        <title>Labilibaculum antarcticum sp. nov., a novel facultative anaerobic, psychrotorelant bacterium isolated from marine sediment of Antarctica.</title>
        <authorList>
            <person name="Watanabe M."/>
            <person name="Kojima H."/>
            <person name="Fukui M."/>
        </authorList>
    </citation>
    <scope>NUCLEOTIDE SEQUENCE [LARGE SCALE GENOMIC DNA]</scope>
    <source>
        <strain evidence="7">SPP2</strain>
    </source>
</reference>
<protein>
    <recommendedName>
        <fullName evidence="8">Curli production assembly protein CsgG</fullName>
    </recommendedName>
</protein>
<keyword evidence="7" id="KW-1185">Reference proteome</keyword>
<evidence type="ECO:0000313" key="6">
    <source>
        <dbReference type="EMBL" id="BAX81926.1"/>
    </source>
</evidence>
<keyword evidence="1" id="KW-1003">Cell membrane</keyword>
<sequence>MRNYGNLLRICGYFVLFCFLATKISAQEPQIKKRIAVFVFEDKTDKSWRWWNNKGVGDGVSDMLTTALVKSGNYRVIERAEIDRILNEQDFGQSGRVTQQSAAQMGSVLGVEIAVIGSVSEFGYKKGETGGAIRGLGVGVSNQSATVGVDVRMVNTTTGEIVTAENVRKQKSAKGLKLRTNKLNFKDRKDFDESLVGKAAREAIEDIVSMIDNNANNIEWQAKVITEKAGVVFINSGDADGLKIGDVLSVYSKGEDLIDPDTGISLGSVDSKIGEIKITDSSIGNGKASKCSIVKGTGFAKGNFVRLK</sequence>
<keyword evidence="4" id="KW-0564">Palmitate</keyword>
<dbReference type="EMBL" id="AP018042">
    <property type="protein sequence ID" value="BAX81926.1"/>
    <property type="molecule type" value="Genomic_DNA"/>
</dbReference>
<evidence type="ECO:0000256" key="4">
    <source>
        <dbReference type="ARBA" id="ARBA00023139"/>
    </source>
</evidence>
<dbReference type="PANTHER" id="PTHR41164">
    <property type="entry name" value="CURLI PRODUCTION ASSEMBLY/TRANSPORT COMPONENT CSGG"/>
    <property type="match status" value="1"/>
</dbReference>
<dbReference type="RefSeq" id="WP_096431793.1">
    <property type="nucleotide sequence ID" value="NZ_AP018042.1"/>
</dbReference>
<dbReference type="GO" id="GO:0030288">
    <property type="term" value="C:outer membrane-bounded periplasmic space"/>
    <property type="evidence" value="ECO:0007669"/>
    <property type="project" value="InterPro"/>
</dbReference>